<keyword evidence="2" id="KW-0472">Membrane</keyword>
<sequence length="421" mass="47481">MSLLRGPTSAHRNDRSSYYLGEGSAFLDDYSPQIVRAGTFSQKIDGLFRRRKTNWHDVERRFERKSRPWNPLLDYLWDHRYPLRALLPITAGLLELILVLYLFGTYYTLPADPHTGAKPPRVADLYSTFPFMSCVGSKRLSVYRGLTFCVVFLGITSTAISFYFTRDDQLGWQTRRAGWLASVVGAGLSIWLVFAAATPDKHLHLFVTSVKAITVFSIKSTGLLVDHLERQKYPVLRELAVIKVLLWWRVVTLGLAFPLAVMTNVAIFGCSESNPETIQTPGTTCYRIMALGAPAEWLYALTTVSWSLAIAFDIYTTPIVSKAKSRQDQTATEMLESSSVGQWRGHSQSQESLASFAPLDKDEDFGPDLSSPDEFDDKGGSRTQYRNLGRNPRNLHGEHDFANEDDFEEDLGLAVRTRDWA</sequence>
<dbReference type="HOGENOM" id="CLU_054587_0_0_1"/>
<dbReference type="EMBL" id="KN846972">
    <property type="protein sequence ID" value="KIW79900.1"/>
    <property type="molecule type" value="Genomic_DNA"/>
</dbReference>
<dbReference type="OrthoDB" id="4141992at2759"/>
<keyword evidence="4" id="KW-1185">Reference proteome</keyword>
<gene>
    <name evidence="3" type="ORF">Z517_06515</name>
</gene>
<feature type="compositionally biased region" description="Acidic residues" evidence="1">
    <location>
        <begin position="361"/>
        <end position="376"/>
    </location>
</feature>
<name>A0A0D2GMX7_9EURO</name>
<evidence type="ECO:0000313" key="3">
    <source>
        <dbReference type="EMBL" id="KIW79900.1"/>
    </source>
</evidence>
<organism evidence="3 4">
    <name type="scientific">Fonsecaea pedrosoi CBS 271.37</name>
    <dbReference type="NCBI Taxonomy" id="1442368"/>
    <lineage>
        <taxon>Eukaryota</taxon>
        <taxon>Fungi</taxon>
        <taxon>Dikarya</taxon>
        <taxon>Ascomycota</taxon>
        <taxon>Pezizomycotina</taxon>
        <taxon>Eurotiomycetes</taxon>
        <taxon>Chaetothyriomycetidae</taxon>
        <taxon>Chaetothyriales</taxon>
        <taxon>Herpotrichiellaceae</taxon>
        <taxon>Fonsecaea</taxon>
    </lineage>
</organism>
<dbReference type="VEuPathDB" id="FungiDB:Z517_06515"/>
<proteinExistence type="predicted"/>
<keyword evidence="2" id="KW-0812">Transmembrane</keyword>
<dbReference type="RefSeq" id="XP_013283708.1">
    <property type="nucleotide sequence ID" value="XM_013428254.1"/>
</dbReference>
<feature type="transmembrane region" description="Helical" evidence="2">
    <location>
        <begin position="145"/>
        <end position="165"/>
    </location>
</feature>
<dbReference type="GeneID" id="25306005"/>
<feature type="transmembrane region" description="Helical" evidence="2">
    <location>
        <begin position="297"/>
        <end position="316"/>
    </location>
</feature>
<dbReference type="AlphaFoldDB" id="A0A0D2GMX7"/>
<feature type="region of interest" description="Disordered" evidence="1">
    <location>
        <begin position="359"/>
        <end position="421"/>
    </location>
</feature>
<evidence type="ECO:0000256" key="2">
    <source>
        <dbReference type="SAM" id="Phobius"/>
    </source>
</evidence>
<protein>
    <submittedName>
        <fullName evidence="3">Uncharacterized protein</fullName>
    </submittedName>
</protein>
<feature type="transmembrane region" description="Helical" evidence="2">
    <location>
        <begin position="85"/>
        <end position="104"/>
    </location>
</feature>
<feature type="transmembrane region" description="Helical" evidence="2">
    <location>
        <begin position="203"/>
        <end position="225"/>
    </location>
</feature>
<evidence type="ECO:0000256" key="1">
    <source>
        <dbReference type="SAM" id="MobiDB-lite"/>
    </source>
</evidence>
<feature type="transmembrane region" description="Helical" evidence="2">
    <location>
        <begin position="177"/>
        <end position="197"/>
    </location>
</feature>
<dbReference type="Proteomes" id="UP000053029">
    <property type="component" value="Unassembled WGS sequence"/>
</dbReference>
<accession>A0A0D2GMX7</accession>
<keyword evidence="2" id="KW-1133">Transmembrane helix</keyword>
<evidence type="ECO:0000313" key="4">
    <source>
        <dbReference type="Proteomes" id="UP000053029"/>
    </source>
</evidence>
<reference evidence="3 4" key="1">
    <citation type="submission" date="2015-01" db="EMBL/GenBank/DDBJ databases">
        <title>The Genome Sequence of Fonsecaea pedrosoi CBS 271.37.</title>
        <authorList>
            <consortium name="The Broad Institute Genomics Platform"/>
            <person name="Cuomo C."/>
            <person name="de Hoog S."/>
            <person name="Gorbushina A."/>
            <person name="Stielow B."/>
            <person name="Teixiera M."/>
            <person name="Abouelleil A."/>
            <person name="Chapman S.B."/>
            <person name="Priest M."/>
            <person name="Young S.K."/>
            <person name="Wortman J."/>
            <person name="Nusbaum C."/>
            <person name="Birren B."/>
        </authorList>
    </citation>
    <scope>NUCLEOTIDE SEQUENCE [LARGE SCALE GENOMIC DNA]</scope>
    <source>
        <strain evidence="3 4">CBS 271.37</strain>
    </source>
</reference>
<feature type="transmembrane region" description="Helical" evidence="2">
    <location>
        <begin position="246"/>
        <end position="267"/>
    </location>
</feature>